<reference evidence="1" key="1">
    <citation type="journal article" date="2009" name="Environ. Microbiol.">
        <title>Dynamics of genome evolution in facultative symbionts of aphids.</title>
        <authorList>
            <person name="Degnan P.H."/>
            <person name="Leonardo T.E."/>
            <person name="Cass B.N."/>
            <person name="Hurwitz B."/>
            <person name="Stern D."/>
            <person name="Gibbs R.A."/>
            <person name="Richards S."/>
            <person name="Moran N.A."/>
        </authorList>
    </citation>
    <scope>NUCLEOTIDE SEQUENCE [LARGE SCALE GENOMIC DNA]</scope>
    <source>
        <strain evidence="1">LSR1</strain>
    </source>
</reference>
<accession>E0WRM9</accession>
<name>E0WRM9_9ENTR</name>
<evidence type="ECO:0000313" key="1">
    <source>
        <dbReference type="EMBL" id="EFL92789.1"/>
    </source>
</evidence>
<dbReference type="RefSeq" id="WP_006704489.1">
    <property type="nucleotide sequence ID" value="NZ_GL379589.1"/>
</dbReference>
<protein>
    <submittedName>
        <fullName evidence="1">Uncharacterized protein</fullName>
    </submittedName>
</protein>
<dbReference type="Proteomes" id="UP000005726">
    <property type="component" value="Unassembled WGS sequence"/>
</dbReference>
<dbReference type="EMBL" id="GL379589">
    <property type="protein sequence ID" value="EFL92789.1"/>
    <property type="molecule type" value="Genomic_DNA"/>
</dbReference>
<gene>
    <name evidence="1" type="ORF">REG_0634</name>
</gene>
<evidence type="ECO:0000313" key="2">
    <source>
        <dbReference type="Proteomes" id="UP000005726"/>
    </source>
</evidence>
<sequence length="331" mass="34381">MTAATYLGVSVVTLLLGTLFPPILPVSLAGLLLLSGLYFVVSYWAPELSEKMATAAAKLAEGQSEATQAKIGAGQEAATALINGGSQTVAAMTAGVGYILGWFGAKTNQTKRASAAINAGAVAAAHTEQISYQCNNPPIAQLSSTLSASIVAAFFGIDGSSKIGMAAADGAVLGDKWAAFLTCLSYGDIRGSLMLLAGHKMVDVGLSFLPKGIEKSTIQEYAGPVLKNAINVLCLDLKSQVIIMILPAVTSTMLATWCAFQQKPEGWLKQKMEQGRASALAAAKNVAESATETAKGAVVCGRGCGCYRDRKECCSGSKECCRGGRKCYRED</sequence>
<dbReference type="HOGENOM" id="CLU_838599_0_0_6"/>
<keyword evidence="2" id="KW-1185">Reference proteome</keyword>
<proteinExistence type="predicted"/>
<dbReference type="STRING" id="663321.REG_0634"/>
<organism evidence="1 2">
    <name type="scientific">Candidatus Regiella insecticola LSR1</name>
    <dbReference type="NCBI Taxonomy" id="663321"/>
    <lineage>
        <taxon>Bacteria</taxon>
        <taxon>Pseudomonadati</taxon>
        <taxon>Pseudomonadota</taxon>
        <taxon>Gammaproteobacteria</taxon>
        <taxon>Enterobacterales</taxon>
        <taxon>Enterobacteriaceae</taxon>
        <taxon>aphid secondary symbionts</taxon>
        <taxon>Candidatus Regiella</taxon>
    </lineage>
</organism>
<dbReference type="AlphaFoldDB" id="E0WRM9"/>